<evidence type="ECO:0000313" key="2">
    <source>
        <dbReference type="Proteomes" id="UP001159427"/>
    </source>
</evidence>
<dbReference type="InterPro" id="IPR027417">
    <property type="entry name" value="P-loop_NTPase"/>
</dbReference>
<dbReference type="EMBL" id="CALNXI010001305">
    <property type="protein sequence ID" value="CAH3164116.1"/>
    <property type="molecule type" value="Genomic_DNA"/>
</dbReference>
<protein>
    <submittedName>
        <fullName evidence="1">Uncharacterized protein</fullName>
    </submittedName>
</protein>
<sequence>MQEAGRGGRDGLEAHCVVYYTRQQLSQCSKDVKMVVNSEGCQRKELYGYFSDSDVSVEPGHKCCSNCRKDCKCGGDKCEDQQPFLAADGETPSPADPVRELSETDLLDLRLSLEELQQQYSACGPSLFHAESTHGFSDQLIGNILKHAPNISSAEYMSQHLSMFSSKHIMDVLEVFQELFEDVNNYDEQMEQLNLIHHEVCQAEDYFLMSTTSQGLSEMDELMEDTFEDYHQLQEFELVF</sequence>
<evidence type="ECO:0000313" key="1">
    <source>
        <dbReference type="EMBL" id="CAH3164116.1"/>
    </source>
</evidence>
<reference evidence="1 2" key="1">
    <citation type="submission" date="2022-05" db="EMBL/GenBank/DDBJ databases">
        <authorList>
            <consortium name="Genoscope - CEA"/>
            <person name="William W."/>
        </authorList>
    </citation>
    <scope>NUCLEOTIDE SEQUENCE [LARGE SCALE GENOMIC DNA]</scope>
</reference>
<proteinExistence type="predicted"/>
<name>A0ABN8QJS4_9CNID</name>
<accession>A0ABN8QJS4</accession>
<organism evidence="1 2">
    <name type="scientific">Porites evermanni</name>
    <dbReference type="NCBI Taxonomy" id="104178"/>
    <lineage>
        <taxon>Eukaryota</taxon>
        <taxon>Metazoa</taxon>
        <taxon>Cnidaria</taxon>
        <taxon>Anthozoa</taxon>
        <taxon>Hexacorallia</taxon>
        <taxon>Scleractinia</taxon>
        <taxon>Fungiina</taxon>
        <taxon>Poritidae</taxon>
        <taxon>Porites</taxon>
    </lineage>
</organism>
<dbReference type="Proteomes" id="UP001159427">
    <property type="component" value="Unassembled WGS sequence"/>
</dbReference>
<keyword evidence="2" id="KW-1185">Reference proteome</keyword>
<gene>
    <name evidence="1" type="ORF">PEVE_00004871</name>
</gene>
<dbReference type="Gene3D" id="3.40.50.300">
    <property type="entry name" value="P-loop containing nucleotide triphosphate hydrolases"/>
    <property type="match status" value="1"/>
</dbReference>
<comment type="caution">
    <text evidence="1">The sequence shown here is derived from an EMBL/GenBank/DDBJ whole genome shotgun (WGS) entry which is preliminary data.</text>
</comment>